<evidence type="ECO:0000256" key="4">
    <source>
        <dbReference type="ARBA" id="ARBA00012081"/>
    </source>
</evidence>
<feature type="domain" description="VOC" evidence="12">
    <location>
        <begin position="1"/>
        <end position="136"/>
    </location>
</feature>
<dbReference type="InterPro" id="IPR004360">
    <property type="entry name" value="Glyas_Fos-R_dOase_dom"/>
</dbReference>
<keyword evidence="6" id="KW-0862">Zinc</keyword>
<dbReference type="Proteomes" id="UP000750711">
    <property type="component" value="Unassembled WGS sequence"/>
</dbReference>
<evidence type="ECO:0000256" key="8">
    <source>
        <dbReference type="ARBA" id="ARBA00030291"/>
    </source>
</evidence>
<dbReference type="EMBL" id="JAGHQM010001035">
    <property type="protein sequence ID" value="KAH0556718.1"/>
    <property type="molecule type" value="Genomic_DNA"/>
</dbReference>
<accession>A0A9P8L953</accession>
<evidence type="ECO:0000256" key="10">
    <source>
        <dbReference type="ARBA" id="ARBA00032460"/>
    </source>
</evidence>
<dbReference type="PANTHER" id="PTHR10374">
    <property type="entry name" value="LACTOYLGLUTATHIONE LYASE GLYOXALASE I"/>
    <property type="match status" value="1"/>
</dbReference>
<evidence type="ECO:0000256" key="6">
    <source>
        <dbReference type="ARBA" id="ARBA00022833"/>
    </source>
</evidence>
<evidence type="ECO:0000256" key="9">
    <source>
        <dbReference type="ARBA" id="ARBA00030892"/>
    </source>
</evidence>
<protein>
    <recommendedName>
        <fullName evidence="4">lactoylglutathione lyase</fullName>
        <ecNumber evidence="4">4.4.1.5</ecNumber>
    </recommendedName>
    <alternativeName>
        <fullName evidence="9">Aldoketomutase</fullName>
    </alternativeName>
    <alternativeName>
        <fullName evidence="8">Ketone-aldehyde mutase</fullName>
    </alternativeName>
    <alternativeName>
        <fullName evidence="10">Methylglyoxalase</fullName>
    </alternativeName>
    <alternativeName>
        <fullName evidence="11">S-D-lactoylglutathione methylglyoxal lyase</fullName>
    </alternativeName>
</protein>
<evidence type="ECO:0000256" key="1">
    <source>
        <dbReference type="ARBA" id="ARBA00001947"/>
    </source>
</evidence>
<dbReference type="SUPFAM" id="SSF54593">
    <property type="entry name" value="Glyoxalase/Bleomycin resistance protein/Dihydroxybiphenyl dioxygenase"/>
    <property type="match status" value="2"/>
</dbReference>
<evidence type="ECO:0000313" key="13">
    <source>
        <dbReference type="EMBL" id="KAH0556718.1"/>
    </source>
</evidence>
<evidence type="ECO:0000259" key="12">
    <source>
        <dbReference type="PROSITE" id="PS51819"/>
    </source>
</evidence>
<evidence type="ECO:0000256" key="11">
    <source>
        <dbReference type="ARBA" id="ARBA00033298"/>
    </source>
</evidence>
<dbReference type="AlphaFoldDB" id="A0A9P8L953"/>
<name>A0A9P8L953_9PEZI</name>
<dbReference type="Pfam" id="PF00903">
    <property type="entry name" value="Glyoxalase"/>
    <property type="match status" value="2"/>
</dbReference>
<dbReference type="GO" id="GO:0046872">
    <property type="term" value="F:metal ion binding"/>
    <property type="evidence" value="ECO:0007669"/>
    <property type="project" value="UniProtKB-KW"/>
</dbReference>
<dbReference type="GO" id="GO:0004462">
    <property type="term" value="F:lactoylglutathione lyase activity"/>
    <property type="evidence" value="ECO:0007669"/>
    <property type="project" value="UniProtKB-EC"/>
</dbReference>
<keyword evidence="14" id="KW-1185">Reference proteome</keyword>
<dbReference type="InterPro" id="IPR004361">
    <property type="entry name" value="Glyoxalase_1"/>
</dbReference>
<evidence type="ECO:0000256" key="5">
    <source>
        <dbReference type="ARBA" id="ARBA00022723"/>
    </source>
</evidence>
<keyword evidence="5" id="KW-0479">Metal-binding</keyword>
<sequence length="309" mass="34920">MATDTARYKFVSTIHLGLSLIKKVDFPENNFSLYFLSYDGPAAISSGAHLTDREGVIELTHNYGTENDPDYRPSNGNVEPYKGFGHVCISVDNIQAACKRIGDAGYGFQKRLEDGRMKYVAFALDPDGYWVEIVSQKKLEDTEGIETTDLGSYRMNHSMIRVKDIEKSLSFYKDIMGMSLICKHEFPQAKFNLYFLGYPHNKTIPESSPEDVIPVAPLEGLLELTYNYGTETDPSFSYHNGNIEPRGFGSICVSVDDLDAACARFDEMKVNWRKRLTDGEYKDIAFVLDPDGYSVEIVQNETIKKRTGW</sequence>
<dbReference type="PROSITE" id="PS00935">
    <property type="entry name" value="GLYOXALASE_I_2"/>
    <property type="match status" value="1"/>
</dbReference>
<dbReference type="InterPro" id="IPR018146">
    <property type="entry name" value="Glyoxalase_1_CS"/>
</dbReference>
<comment type="caution">
    <text evidence="13">The sequence shown here is derived from an EMBL/GenBank/DDBJ whole genome shotgun (WGS) entry which is preliminary data.</text>
</comment>
<dbReference type="Gene3D" id="3.10.180.10">
    <property type="entry name" value="2,3-Dihydroxybiphenyl 1,2-Dioxygenase, domain 1"/>
    <property type="match status" value="2"/>
</dbReference>
<evidence type="ECO:0000256" key="2">
    <source>
        <dbReference type="ARBA" id="ARBA00005008"/>
    </source>
</evidence>
<comment type="cofactor">
    <cofactor evidence="1">
        <name>Zn(2+)</name>
        <dbReference type="ChEBI" id="CHEBI:29105"/>
    </cofactor>
</comment>
<dbReference type="InterPro" id="IPR037523">
    <property type="entry name" value="VOC_core"/>
</dbReference>
<keyword evidence="7" id="KW-0456">Lyase</keyword>
<dbReference type="CDD" id="cd07233">
    <property type="entry name" value="GlxI_Zn"/>
    <property type="match status" value="2"/>
</dbReference>
<evidence type="ECO:0000313" key="14">
    <source>
        <dbReference type="Proteomes" id="UP000750711"/>
    </source>
</evidence>
<reference evidence="13" key="1">
    <citation type="submission" date="2021-03" db="EMBL/GenBank/DDBJ databases">
        <title>Comparative genomics and phylogenomic investigation of the class Geoglossomycetes provide insights into ecological specialization and systematics.</title>
        <authorList>
            <person name="Melie T."/>
            <person name="Pirro S."/>
            <person name="Miller A.N."/>
            <person name="Quandt A."/>
        </authorList>
    </citation>
    <scope>NUCLEOTIDE SEQUENCE</scope>
    <source>
        <strain evidence="13">CAQ_001_2017</strain>
    </source>
</reference>
<comment type="pathway">
    <text evidence="2">Secondary metabolite metabolism; methylglyoxal degradation; (R)-lactate from methylglyoxal: step 1/2.</text>
</comment>
<feature type="domain" description="VOC" evidence="12">
    <location>
        <begin position="154"/>
        <end position="300"/>
    </location>
</feature>
<gene>
    <name evidence="13" type="ORF">GP486_005494</name>
</gene>
<organism evidence="13 14">
    <name type="scientific">Trichoglossum hirsutum</name>
    <dbReference type="NCBI Taxonomy" id="265104"/>
    <lineage>
        <taxon>Eukaryota</taxon>
        <taxon>Fungi</taxon>
        <taxon>Dikarya</taxon>
        <taxon>Ascomycota</taxon>
        <taxon>Pezizomycotina</taxon>
        <taxon>Geoglossomycetes</taxon>
        <taxon>Geoglossales</taxon>
        <taxon>Geoglossaceae</taxon>
        <taxon>Trichoglossum</taxon>
    </lineage>
</organism>
<dbReference type="EC" id="4.4.1.5" evidence="4"/>
<evidence type="ECO:0000256" key="7">
    <source>
        <dbReference type="ARBA" id="ARBA00023239"/>
    </source>
</evidence>
<dbReference type="NCBIfam" id="TIGR00068">
    <property type="entry name" value="glyox_I"/>
    <property type="match status" value="2"/>
</dbReference>
<dbReference type="InterPro" id="IPR029068">
    <property type="entry name" value="Glyas_Bleomycin-R_OHBP_Dase"/>
</dbReference>
<proteinExistence type="inferred from homology"/>
<evidence type="ECO:0000256" key="3">
    <source>
        <dbReference type="ARBA" id="ARBA00010363"/>
    </source>
</evidence>
<dbReference type="PANTHER" id="PTHR10374:SF30">
    <property type="entry name" value="LACTOYLGLUTATHIONE LYASE"/>
    <property type="match status" value="1"/>
</dbReference>
<comment type="similarity">
    <text evidence="3">Belongs to the glyoxalase I family.</text>
</comment>
<dbReference type="PROSITE" id="PS51819">
    <property type="entry name" value="VOC"/>
    <property type="match status" value="2"/>
</dbReference>